<name>A0A0F9F4R6_9ZZZZ</name>
<proteinExistence type="predicted"/>
<comment type="caution">
    <text evidence="1">The sequence shown here is derived from an EMBL/GenBank/DDBJ whole genome shotgun (WGS) entry which is preliminary data.</text>
</comment>
<organism evidence="1">
    <name type="scientific">marine sediment metagenome</name>
    <dbReference type="NCBI Taxonomy" id="412755"/>
    <lineage>
        <taxon>unclassified sequences</taxon>
        <taxon>metagenomes</taxon>
        <taxon>ecological metagenomes</taxon>
    </lineage>
</organism>
<dbReference type="AlphaFoldDB" id="A0A0F9F4R6"/>
<accession>A0A0F9F4R6</accession>
<evidence type="ECO:0000313" key="1">
    <source>
        <dbReference type="EMBL" id="KKL73476.1"/>
    </source>
</evidence>
<sequence length="119" mass="13672">MRYVAKKITVVKIADTSIKDLSIKKEILRVLQEKEITCSIRLMDESRMDEVRISEIKDDNIIFNISKGGSILKRISPIERIAYLECSIEDTVLDNLKPGITRWNLLSHDDLIEDDAEPV</sequence>
<dbReference type="EMBL" id="LAZR01024946">
    <property type="protein sequence ID" value="KKL73476.1"/>
    <property type="molecule type" value="Genomic_DNA"/>
</dbReference>
<protein>
    <submittedName>
        <fullName evidence="1">Uncharacterized protein</fullName>
    </submittedName>
</protein>
<reference evidence="1" key="1">
    <citation type="journal article" date="2015" name="Nature">
        <title>Complex archaea that bridge the gap between prokaryotes and eukaryotes.</title>
        <authorList>
            <person name="Spang A."/>
            <person name="Saw J.H."/>
            <person name="Jorgensen S.L."/>
            <person name="Zaremba-Niedzwiedzka K."/>
            <person name="Martijn J."/>
            <person name="Lind A.E."/>
            <person name="van Eijk R."/>
            <person name="Schleper C."/>
            <person name="Guy L."/>
            <person name="Ettema T.J."/>
        </authorList>
    </citation>
    <scope>NUCLEOTIDE SEQUENCE</scope>
</reference>
<gene>
    <name evidence="1" type="ORF">LCGC14_2074480</name>
</gene>